<organism evidence="1 2">
    <name type="scientific">Sphingobium herbicidovorans (strain ATCC 700291 / DSM 11019 / CCUG 56400 / KCTC 2939 / LMG 18315 / NBRC 16415 / MH)</name>
    <name type="common">Sphingomonas herbicidovorans</name>
    <dbReference type="NCBI Taxonomy" id="1219045"/>
    <lineage>
        <taxon>Bacteria</taxon>
        <taxon>Pseudomonadati</taxon>
        <taxon>Pseudomonadota</taxon>
        <taxon>Alphaproteobacteria</taxon>
        <taxon>Sphingomonadales</taxon>
        <taxon>Sphingomonadaceae</taxon>
        <taxon>Sphingobium</taxon>
    </lineage>
</organism>
<sequence length="273" mass="31774">MRSIVWLGAHKTGTTFLQRILELSSSILSEHGLSYLPLDAFREKYTRPLLYRGHTIRPVYPEYNLNFVFDENIPGLVQHALSPSGIYPEVSNRLATICEFFEFQCPDIYFGIRNYAGYVPSLYCEALKSTKFKSFRNFYISDRHQLNWVNVVDRIRRVVPGSKIYIYKHEDVRGNEAKLLSTVTGIKRQNFAVPDNLEREGFSHQAVQALLAISSEREVARRDVSQSVKKFPKGERWSSFDPWSEDERRDLAELYDNHVDLLKKTGDIEWIDL</sequence>
<evidence type="ECO:0000313" key="2">
    <source>
        <dbReference type="Proteomes" id="UP000024284"/>
    </source>
</evidence>
<dbReference type="EMBL" id="JFZA02000002">
    <property type="protein sequence ID" value="KFG91752.1"/>
    <property type="molecule type" value="Genomic_DNA"/>
</dbReference>
<evidence type="ECO:0008006" key="3">
    <source>
        <dbReference type="Google" id="ProtNLM"/>
    </source>
</evidence>
<gene>
    <name evidence="1" type="ORF">BV98_000610</name>
</gene>
<name>A0A086PED4_SPHHM</name>
<dbReference type="InterPro" id="IPR027417">
    <property type="entry name" value="P-loop_NTPase"/>
</dbReference>
<comment type="caution">
    <text evidence="1">The sequence shown here is derived from an EMBL/GenBank/DDBJ whole genome shotgun (WGS) entry which is preliminary data.</text>
</comment>
<dbReference type="AlphaFoldDB" id="A0A086PED4"/>
<proteinExistence type="predicted"/>
<keyword evidence="2" id="KW-1185">Reference proteome</keyword>
<dbReference type="SUPFAM" id="SSF52540">
    <property type="entry name" value="P-loop containing nucleoside triphosphate hydrolases"/>
    <property type="match status" value="1"/>
</dbReference>
<dbReference type="Proteomes" id="UP000024284">
    <property type="component" value="Unassembled WGS sequence"/>
</dbReference>
<protein>
    <recommendedName>
        <fullName evidence="3">Sulfotransferase</fullName>
    </recommendedName>
</protein>
<evidence type="ECO:0000313" key="1">
    <source>
        <dbReference type="EMBL" id="KFG91752.1"/>
    </source>
</evidence>
<dbReference type="Gene3D" id="3.40.50.300">
    <property type="entry name" value="P-loop containing nucleotide triphosphate hydrolases"/>
    <property type="match status" value="1"/>
</dbReference>
<accession>A0A086PED4</accession>
<reference evidence="1" key="1">
    <citation type="submission" date="2014-08" db="EMBL/GenBank/DDBJ databases">
        <title>Draft genome sequences of Sphingobium herbicidovorans.</title>
        <authorList>
            <person name="Gan H.M."/>
            <person name="Gan H.Y."/>
            <person name="Savka M.A."/>
        </authorList>
    </citation>
    <scope>NUCLEOTIDE SEQUENCE [LARGE SCALE GENOMIC DNA]</scope>
    <source>
        <strain evidence="1">NBRC 16415</strain>
    </source>
</reference>
<dbReference type="STRING" id="76947.GCA_002080435_02336"/>